<keyword evidence="4" id="KW-1003">Cell membrane</keyword>
<dbReference type="Pfam" id="PF03544">
    <property type="entry name" value="TonB_C"/>
    <property type="match status" value="1"/>
</dbReference>
<evidence type="ECO:0000256" key="4">
    <source>
        <dbReference type="ARBA" id="ARBA00022475"/>
    </source>
</evidence>
<dbReference type="PANTHER" id="PTHR33446:SF2">
    <property type="entry name" value="PROTEIN TONB"/>
    <property type="match status" value="1"/>
</dbReference>
<name>A0A2G1VFT0_9GAMM</name>
<evidence type="ECO:0000259" key="11">
    <source>
        <dbReference type="PROSITE" id="PS52015"/>
    </source>
</evidence>
<comment type="caution">
    <text evidence="12">The sequence shown here is derived from an EMBL/GenBank/DDBJ whole genome shotgun (WGS) entry which is preliminary data.</text>
</comment>
<feature type="domain" description="TonB C-terminal" evidence="11">
    <location>
        <begin position="58"/>
        <end position="149"/>
    </location>
</feature>
<evidence type="ECO:0000256" key="8">
    <source>
        <dbReference type="ARBA" id="ARBA00022989"/>
    </source>
</evidence>
<dbReference type="InterPro" id="IPR051045">
    <property type="entry name" value="TonB-dependent_transducer"/>
</dbReference>
<keyword evidence="9" id="KW-0472">Membrane</keyword>
<evidence type="ECO:0000256" key="10">
    <source>
        <dbReference type="SAM" id="MobiDB-lite"/>
    </source>
</evidence>
<dbReference type="GO" id="GO:0055085">
    <property type="term" value="P:transmembrane transport"/>
    <property type="evidence" value="ECO:0007669"/>
    <property type="project" value="InterPro"/>
</dbReference>
<dbReference type="NCBIfam" id="TIGR01352">
    <property type="entry name" value="tonB_Cterm"/>
    <property type="match status" value="1"/>
</dbReference>
<dbReference type="InterPro" id="IPR006260">
    <property type="entry name" value="TonB/TolA_C"/>
</dbReference>
<evidence type="ECO:0000313" key="13">
    <source>
        <dbReference type="Proteomes" id="UP000229044"/>
    </source>
</evidence>
<evidence type="ECO:0000256" key="3">
    <source>
        <dbReference type="ARBA" id="ARBA00022448"/>
    </source>
</evidence>
<evidence type="ECO:0000256" key="6">
    <source>
        <dbReference type="ARBA" id="ARBA00022692"/>
    </source>
</evidence>
<keyword evidence="7" id="KW-0653">Protein transport</keyword>
<comment type="similarity">
    <text evidence="2">Belongs to the TonB family.</text>
</comment>
<evidence type="ECO:0000256" key="1">
    <source>
        <dbReference type="ARBA" id="ARBA00004383"/>
    </source>
</evidence>
<dbReference type="Proteomes" id="UP000229044">
    <property type="component" value="Unassembled WGS sequence"/>
</dbReference>
<keyword evidence="5" id="KW-0997">Cell inner membrane</keyword>
<keyword evidence="13" id="KW-1185">Reference proteome</keyword>
<dbReference type="PANTHER" id="PTHR33446">
    <property type="entry name" value="PROTEIN TONB-RELATED"/>
    <property type="match status" value="1"/>
</dbReference>
<protein>
    <recommendedName>
        <fullName evidence="11">TonB C-terminal domain-containing protein</fullName>
    </recommendedName>
</protein>
<accession>A0A2G1VFT0</accession>
<comment type="subcellular location">
    <subcellularLocation>
        <location evidence="1">Cell inner membrane</location>
        <topology evidence="1">Single-pass membrane protein</topology>
        <orientation evidence="1">Periplasmic side</orientation>
    </subcellularLocation>
</comment>
<feature type="region of interest" description="Disordered" evidence="10">
    <location>
        <begin position="1"/>
        <end position="35"/>
    </location>
</feature>
<proteinExistence type="inferred from homology"/>
<keyword evidence="6" id="KW-0812">Transmembrane</keyword>
<dbReference type="Gene3D" id="3.30.1150.10">
    <property type="match status" value="1"/>
</dbReference>
<evidence type="ECO:0000313" key="12">
    <source>
        <dbReference type="EMBL" id="PHQ25500.1"/>
    </source>
</evidence>
<dbReference type="GO" id="GO:0098797">
    <property type="term" value="C:plasma membrane protein complex"/>
    <property type="evidence" value="ECO:0007669"/>
    <property type="project" value="TreeGrafter"/>
</dbReference>
<sequence length="149" mass="16475">MVAETAVPESIPVPPESSQPETETQKATSQSAEAEFAETDVQATVTLQNAGERAAVDNYLSRLSRHLARFYEYPRRARRLGQEGTPVIVFEFRRDGTLVADSVKTGSGHELLDEAALAMLRQSAPLPEVPGEMAGKRFRYVLPVRFSLR</sequence>
<dbReference type="AlphaFoldDB" id="A0A2G1VFT0"/>
<evidence type="ECO:0000256" key="7">
    <source>
        <dbReference type="ARBA" id="ARBA00022927"/>
    </source>
</evidence>
<reference evidence="12 13" key="1">
    <citation type="submission" date="2017-09" db="EMBL/GenBank/DDBJ databases">
        <title>The draft genome sequences of Marinobacter guineae M3B.</title>
        <authorList>
            <person name="Cao J."/>
        </authorList>
    </citation>
    <scope>NUCLEOTIDE SEQUENCE [LARGE SCALE GENOMIC DNA]</scope>
    <source>
        <strain evidence="12 13">M3B</strain>
    </source>
</reference>
<evidence type="ECO:0000256" key="2">
    <source>
        <dbReference type="ARBA" id="ARBA00006555"/>
    </source>
</evidence>
<keyword evidence="3" id="KW-0813">Transport</keyword>
<dbReference type="GO" id="GO:0015031">
    <property type="term" value="P:protein transport"/>
    <property type="evidence" value="ECO:0007669"/>
    <property type="project" value="UniProtKB-KW"/>
</dbReference>
<dbReference type="GO" id="GO:0031992">
    <property type="term" value="F:energy transducer activity"/>
    <property type="evidence" value="ECO:0007669"/>
    <property type="project" value="TreeGrafter"/>
</dbReference>
<keyword evidence="8" id="KW-1133">Transmembrane helix</keyword>
<dbReference type="EMBL" id="NTFI01000003">
    <property type="protein sequence ID" value="PHQ25500.1"/>
    <property type="molecule type" value="Genomic_DNA"/>
</dbReference>
<evidence type="ECO:0000256" key="9">
    <source>
        <dbReference type="ARBA" id="ARBA00023136"/>
    </source>
</evidence>
<dbReference type="SUPFAM" id="SSF74653">
    <property type="entry name" value="TolA/TonB C-terminal domain"/>
    <property type="match status" value="1"/>
</dbReference>
<dbReference type="InterPro" id="IPR037682">
    <property type="entry name" value="TonB_C"/>
</dbReference>
<dbReference type="PROSITE" id="PS52015">
    <property type="entry name" value="TONB_CTD"/>
    <property type="match status" value="1"/>
</dbReference>
<organism evidence="12 13">
    <name type="scientific">Marinobacter guineae</name>
    <dbReference type="NCBI Taxonomy" id="432303"/>
    <lineage>
        <taxon>Bacteria</taxon>
        <taxon>Pseudomonadati</taxon>
        <taxon>Pseudomonadota</taxon>
        <taxon>Gammaproteobacteria</taxon>
        <taxon>Pseudomonadales</taxon>
        <taxon>Marinobacteraceae</taxon>
        <taxon>Marinobacter</taxon>
    </lineage>
</organism>
<gene>
    <name evidence="12" type="ORF">CLH62_10475</name>
</gene>
<evidence type="ECO:0000256" key="5">
    <source>
        <dbReference type="ARBA" id="ARBA00022519"/>
    </source>
</evidence>